<evidence type="ECO:0008006" key="7">
    <source>
        <dbReference type="Google" id="ProtNLM"/>
    </source>
</evidence>
<dbReference type="Proteomes" id="UP001586593">
    <property type="component" value="Unassembled WGS sequence"/>
</dbReference>
<keyword evidence="6" id="KW-1185">Reference proteome</keyword>
<dbReference type="PANTHER" id="PTHR11567">
    <property type="entry name" value="ACID PHOSPHATASE-RELATED"/>
    <property type="match status" value="1"/>
</dbReference>
<organism evidence="5 6">
    <name type="scientific">Phialemonium thermophilum</name>
    <dbReference type="NCBI Taxonomy" id="223376"/>
    <lineage>
        <taxon>Eukaryota</taxon>
        <taxon>Fungi</taxon>
        <taxon>Dikarya</taxon>
        <taxon>Ascomycota</taxon>
        <taxon>Pezizomycotina</taxon>
        <taxon>Sordariomycetes</taxon>
        <taxon>Sordariomycetidae</taxon>
        <taxon>Cephalothecales</taxon>
        <taxon>Cephalothecaceae</taxon>
        <taxon>Phialemonium</taxon>
    </lineage>
</organism>
<accession>A0ABR3WMB4</accession>
<dbReference type="InterPro" id="IPR029033">
    <property type="entry name" value="His_PPase_superfam"/>
</dbReference>
<feature type="region of interest" description="Disordered" evidence="2">
    <location>
        <begin position="420"/>
        <end position="439"/>
    </location>
</feature>
<evidence type="ECO:0000256" key="3">
    <source>
        <dbReference type="SAM" id="Phobius"/>
    </source>
</evidence>
<dbReference type="SUPFAM" id="SSF53254">
    <property type="entry name" value="Phosphoglycerate mutase-like"/>
    <property type="match status" value="1"/>
</dbReference>
<comment type="similarity">
    <text evidence="1">Belongs to the histidine acid phosphatase family.</text>
</comment>
<dbReference type="EMBL" id="JAZHXJ010000315">
    <property type="protein sequence ID" value="KAL1864790.1"/>
    <property type="molecule type" value="Genomic_DNA"/>
</dbReference>
<gene>
    <name evidence="5" type="ORF">VTK73DRAFT_5643</name>
</gene>
<sequence length="495" mass="51377">MELTALRLLLLPLLLAAPLAAAETVLGAYIFHRHGDRTTKSYKPVSLTALGAEQVFASGTYYRNRYVASDAQTRIQGIAPDVAVLSQLSVTSPVDDVLQHSAQVFLQGLYPPAGAASVQTLANGSRTEPPLGGYVYVPVNAVSTAASSGGSENSEWLQGGSGCANAVVSSNNYFASREYLDTLASTKDFYHGLLPVVNSTFSDSQATFKNAYTIFDYVHVSTIHNQTIPAADLLTNETLHQLQTRADQHEWGLAYNSSEPVRAIAGAVLAGQILQALNDTLRAPVASATAQRLTIQFGAYAAFMSFFGLANATAASPDFYGIVDYASNFVLELVTNATTPSSGALDPADASVRFLFVNGTVGDNNPPRVYPLFGRSDALIPWSDFAAEMGRFAIADTASWCRACGNSTGVCATALGNDGGDSGNSSAAGTSSTSHKGSGGMSRAVAGVVGAMVTLAVVLGLEALVLAVGGLRLVKKGNVAGKQASSPVGPSVTQA</sequence>
<evidence type="ECO:0000256" key="4">
    <source>
        <dbReference type="SAM" id="SignalP"/>
    </source>
</evidence>
<keyword evidence="4" id="KW-0732">Signal</keyword>
<evidence type="ECO:0000313" key="6">
    <source>
        <dbReference type="Proteomes" id="UP001586593"/>
    </source>
</evidence>
<keyword evidence="3" id="KW-0472">Membrane</keyword>
<feature type="chain" id="PRO_5046935404" description="Histidine acid phosphatase" evidence="4">
    <location>
        <begin position="23"/>
        <end position="495"/>
    </location>
</feature>
<evidence type="ECO:0000256" key="1">
    <source>
        <dbReference type="ARBA" id="ARBA00005375"/>
    </source>
</evidence>
<dbReference type="CDD" id="cd07061">
    <property type="entry name" value="HP_HAP_like"/>
    <property type="match status" value="1"/>
</dbReference>
<protein>
    <recommendedName>
        <fullName evidence="7">Histidine acid phosphatase</fullName>
    </recommendedName>
</protein>
<dbReference type="Pfam" id="PF00328">
    <property type="entry name" value="His_Phos_2"/>
    <property type="match status" value="1"/>
</dbReference>
<evidence type="ECO:0000313" key="5">
    <source>
        <dbReference type="EMBL" id="KAL1864790.1"/>
    </source>
</evidence>
<keyword evidence="3" id="KW-0812">Transmembrane</keyword>
<dbReference type="InterPro" id="IPR000560">
    <property type="entry name" value="His_Pase_clade-2"/>
</dbReference>
<feature type="signal peptide" evidence="4">
    <location>
        <begin position="1"/>
        <end position="22"/>
    </location>
</feature>
<dbReference type="PANTHER" id="PTHR11567:SF142">
    <property type="entry name" value="PHOSPHOGLYCERATE MUTASE-LIKE PROTEIN"/>
    <property type="match status" value="1"/>
</dbReference>
<feature type="transmembrane region" description="Helical" evidence="3">
    <location>
        <begin position="444"/>
        <end position="468"/>
    </location>
</feature>
<feature type="compositionally biased region" description="Low complexity" evidence="2">
    <location>
        <begin position="423"/>
        <end position="436"/>
    </location>
</feature>
<dbReference type="Gene3D" id="3.40.50.1240">
    <property type="entry name" value="Phosphoglycerate mutase-like"/>
    <property type="match status" value="1"/>
</dbReference>
<keyword evidence="3" id="KW-1133">Transmembrane helix</keyword>
<comment type="caution">
    <text evidence="5">The sequence shown here is derived from an EMBL/GenBank/DDBJ whole genome shotgun (WGS) entry which is preliminary data.</text>
</comment>
<reference evidence="5 6" key="1">
    <citation type="journal article" date="2024" name="Commun. Biol.">
        <title>Comparative genomic analysis of thermophilic fungi reveals convergent evolutionary adaptations and gene losses.</title>
        <authorList>
            <person name="Steindorff A.S."/>
            <person name="Aguilar-Pontes M.V."/>
            <person name="Robinson A.J."/>
            <person name="Andreopoulos B."/>
            <person name="LaButti K."/>
            <person name="Kuo A."/>
            <person name="Mondo S."/>
            <person name="Riley R."/>
            <person name="Otillar R."/>
            <person name="Haridas S."/>
            <person name="Lipzen A."/>
            <person name="Grimwood J."/>
            <person name="Schmutz J."/>
            <person name="Clum A."/>
            <person name="Reid I.D."/>
            <person name="Moisan M.C."/>
            <person name="Butler G."/>
            <person name="Nguyen T.T.M."/>
            <person name="Dewar K."/>
            <person name="Conant G."/>
            <person name="Drula E."/>
            <person name="Henrissat B."/>
            <person name="Hansel C."/>
            <person name="Singer S."/>
            <person name="Hutchinson M.I."/>
            <person name="de Vries R.P."/>
            <person name="Natvig D.O."/>
            <person name="Powell A.J."/>
            <person name="Tsang A."/>
            <person name="Grigoriev I.V."/>
        </authorList>
    </citation>
    <scope>NUCLEOTIDE SEQUENCE [LARGE SCALE GENOMIC DNA]</scope>
    <source>
        <strain evidence="5 6">ATCC 24622</strain>
    </source>
</reference>
<evidence type="ECO:0000256" key="2">
    <source>
        <dbReference type="SAM" id="MobiDB-lite"/>
    </source>
</evidence>
<proteinExistence type="inferred from homology"/>
<name>A0ABR3WMB4_9PEZI</name>
<dbReference type="InterPro" id="IPR050645">
    <property type="entry name" value="Histidine_acid_phosphatase"/>
</dbReference>